<dbReference type="Pfam" id="PF07487">
    <property type="entry name" value="SopE_GEF"/>
    <property type="match status" value="1"/>
</dbReference>
<evidence type="ECO:0000256" key="6">
    <source>
        <dbReference type="ARBA" id="ARBA00023026"/>
    </source>
</evidence>
<dbReference type="PRINTS" id="PR01593">
    <property type="entry name" value="SOPEPROTEIN"/>
</dbReference>
<dbReference type="GO" id="GO:0005576">
    <property type="term" value="C:extracellular region"/>
    <property type="evidence" value="ECO:0007669"/>
    <property type="project" value="UniProtKB-SubCell"/>
</dbReference>
<gene>
    <name evidence="8" type="ORF">AAF463_23595</name>
</gene>
<evidence type="ECO:0000256" key="4">
    <source>
        <dbReference type="ARBA" id="ARBA00022525"/>
    </source>
</evidence>
<dbReference type="Gene3D" id="1.10.4120.10">
    <property type="entry name" value="SopE-like, GEF domain"/>
    <property type="match status" value="1"/>
</dbReference>
<keyword evidence="4" id="KW-0964">Secreted</keyword>
<accession>A0AAU7U4V0</accession>
<keyword evidence="5" id="KW-0344">Guanine-nucleotide releasing factor</keyword>
<dbReference type="EMBL" id="CP158294">
    <property type="protein sequence ID" value="XBV47628.1"/>
    <property type="molecule type" value="Genomic_DNA"/>
</dbReference>
<comment type="subcellular location">
    <subcellularLocation>
        <location evidence="1">Secreted</location>
    </subcellularLocation>
</comment>
<reference evidence="8" key="1">
    <citation type="submission" date="2024-06" db="EMBL/GenBank/DDBJ databases">
        <title>Multiomics insights into the TNT degradation mechanism by Pantoea sp. BJ2 isolated from an ammunition destruction site.</title>
        <authorList>
            <person name="Luo J."/>
        </authorList>
    </citation>
    <scope>NUCLEOTIDE SEQUENCE</scope>
    <source>
        <strain evidence="8">BJ2</strain>
        <plasmid evidence="8">plasmindB</plasmid>
    </source>
</reference>
<dbReference type="AlphaFoldDB" id="A0AAU7U4V0"/>
<dbReference type="InterPro" id="IPR016019">
    <property type="entry name" value="SopE_GEF_dom"/>
</dbReference>
<organism evidence="8">
    <name type="scientific">Pantoea sp. BJ2</name>
    <dbReference type="NCBI Taxonomy" id="3141322"/>
    <lineage>
        <taxon>Bacteria</taxon>
        <taxon>Pseudomonadati</taxon>
        <taxon>Pseudomonadota</taxon>
        <taxon>Gammaproteobacteria</taxon>
        <taxon>Enterobacterales</taxon>
        <taxon>Erwiniaceae</taxon>
        <taxon>Pantoea</taxon>
    </lineage>
</organism>
<dbReference type="RefSeq" id="WP_350262674.1">
    <property type="nucleotide sequence ID" value="NZ_CP158294.1"/>
</dbReference>
<geneLocation type="plasmid" evidence="8">
    <name>plasmindB</name>
</geneLocation>
<evidence type="ECO:0000256" key="2">
    <source>
        <dbReference type="ARBA" id="ARBA00006320"/>
    </source>
</evidence>
<dbReference type="InterPro" id="IPR035949">
    <property type="entry name" value="SopE-like_GEF_dom_sf"/>
</dbReference>
<name>A0AAU7U4V0_9GAMM</name>
<evidence type="ECO:0000259" key="7">
    <source>
        <dbReference type="Pfam" id="PF07487"/>
    </source>
</evidence>
<evidence type="ECO:0000256" key="3">
    <source>
        <dbReference type="ARBA" id="ARBA00022468"/>
    </source>
</evidence>
<keyword evidence="6" id="KW-0843">Virulence</keyword>
<proteinExistence type="inferred from homology"/>
<dbReference type="InterPro" id="IPR005414">
    <property type="entry name" value="SopE"/>
</dbReference>
<dbReference type="GO" id="GO:0005096">
    <property type="term" value="F:GTPase activator activity"/>
    <property type="evidence" value="ECO:0007669"/>
    <property type="project" value="UniProtKB-KW"/>
</dbReference>
<evidence type="ECO:0000313" key="8">
    <source>
        <dbReference type="EMBL" id="XBV47628.1"/>
    </source>
</evidence>
<keyword evidence="3" id="KW-0343">GTPase activation</keyword>
<dbReference type="SUPFAM" id="SSF81832">
    <property type="entry name" value="SopE-like GEF domain"/>
    <property type="match status" value="1"/>
</dbReference>
<dbReference type="GO" id="GO:0030036">
    <property type="term" value="P:actin cytoskeleton organization"/>
    <property type="evidence" value="ECO:0007669"/>
    <property type="project" value="InterPro"/>
</dbReference>
<dbReference type="GO" id="GO:0005085">
    <property type="term" value="F:guanyl-nucleotide exchange factor activity"/>
    <property type="evidence" value="ECO:0007669"/>
    <property type="project" value="UniProtKB-KW"/>
</dbReference>
<evidence type="ECO:0000256" key="1">
    <source>
        <dbReference type="ARBA" id="ARBA00004613"/>
    </source>
</evidence>
<feature type="domain" description="Guanine nucleotide exchange factor SopE GEF" evidence="7">
    <location>
        <begin position="100"/>
        <end position="234"/>
    </location>
</feature>
<sequence length="236" mass="26289">MAISSSSNQKTVRIDIELKATCDKTKSNNTTFFDKMKKIVNRSFSVRELFHEKTACNNDIDRAKSFYNNINAKVIDSKVVRDFISQKLTDLKITLTADEDHTYARQTCDAILASVYSNKKDYFCKEMISRGIDISGFIKEAGNAAQKAGLAGQKNNHDVFIPSGAGANPFVTSVISSAQQKFPRVFLNKNQQASFKQYAEKKISSEVGEICKKLGLITPVDFGLVLDEIASRYISL</sequence>
<protein>
    <submittedName>
        <fullName evidence="8">Type III secretion protein SopE2</fullName>
    </submittedName>
</protein>
<evidence type="ECO:0000256" key="5">
    <source>
        <dbReference type="ARBA" id="ARBA00022658"/>
    </source>
</evidence>
<keyword evidence="8" id="KW-0614">Plasmid</keyword>
<comment type="similarity">
    <text evidence="2">Belongs to the GEF (guanine exchange factor) SopE family.</text>
</comment>